<comment type="catalytic activity">
    <reaction evidence="4">
        <text>(R)-pantoate + NADP(+) = 2-dehydropantoate + NADPH + H(+)</text>
        <dbReference type="Rhea" id="RHEA:16233"/>
        <dbReference type="ChEBI" id="CHEBI:11561"/>
        <dbReference type="ChEBI" id="CHEBI:15378"/>
        <dbReference type="ChEBI" id="CHEBI:15980"/>
        <dbReference type="ChEBI" id="CHEBI:57783"/>
        <dbReference type="ChEBI" id="CHEBI:58349"/>
        <dbReference type="EC" id="1.1.1.169"/>
    </reaction>
</comment>
<dbReference type="AlphaFoldDB" id="A0A921I0G1"/>
<dbReference type="SUPFAM" id="SSF48179">
    <property type="entry name" value="6-phosphogluconate dehydrogenase C-terminal domain-like"/>
    <property type="match status" value="1"/>
</dbReference>
<evidence type="ECO:0000256" key="4">
    <source>
        <dbReference type="RuleBase" id="RU362068"/>
    </source>
</evidence>
<sequence length="316" mass="34950">MKRFEDKKITVLGLGGVGGYVGALLADTYPHVTFVARGNRGASIQSGGLILHSDYRGERTVHPENVVETAADLETQDYIFICVKNYSLEEACRSLAGCVSEDTVIIPVMNGADPGDRVREYLPRATVIDSLIYIVAFANADYSVTQQDKFANLYVGIQDADPADWKKCCDVTDLLGGAGVDCTASRDIQAEIWKKYILNCAYNVETALYNNSIGQLRDDPQKAAIYEALVNEAWHVALAKGIHVTKAHRDAILHRFHYELQYDATSSLQRDVNAGRPTELETFGGYIVREARRLGTAAPVSEKMYEELKETCRKAD</sequence>
<name>A0A921I0G1_9FIRM</name>
<proteinExistence type="inferred from homology"/>
<feature type="domain" description="Ketopantoate reductase N-terminal" evidence="5">
    <location>
        <begin position="9"/>
        <end position="156"/>
    </location>
</feature>
<keyword evidence="4" id="KW-0566">Pantothenate biosynthesis</keyword>
<dbReference type="EMBL" id="DYVY01000046">
    <property type="protein sequence ID" value="HJF93644.1"/>
    <property type="molecule type" value="Genomic_DNA"/>
</dbReference>
<dbReference type="InterPro" id="IPR036291">
    <property type="entry name" value="NAD(P)-bd_dom_sf"/>
</dbReference>
<reference evidence="7" key="1">
    <citation type="journal article" date="2021" name="PeerJ">
        <title>Extensive microbial diversity within the chicken gut microbiome revealed by metagenomics and culture.</title>
        <authorList>
            <person name="Gilroy R."/>
            <person name="Ravi A."/>
            <person name="Getino M."/>
            <person name="Pursley I."/>
            <person name="Horton D.L."/>
            <person name="Alikhan N.F."/>
            <person name="Baker D."/>
            <person name="Gharbi K."/>
            <person name="Hall N."/>
            <person name="Watson M."/>
            <person name="Adriaenssens E.M."/>
            <person name="Foster-Nyarko E."/>
            <person name="Jarju S."/>
            <person name="Secka A."/>
            <person name="Antonio M."/>
            <person name="Oren A."/>
            <person name="Chaudhuri R.R."/>
            <person name="La Ragione R."/>
            <person name="Hildebrand F."/>
            <person name="Pallen M.J."/>
        </authorList>
    </citation>
    <scope>NUCLEOTIDE SEQUENCE</scope>
    <source>
        <strain evidence="7">ChiSjej5B23-16112</strain>
    </source>
</reference>
<feature type="domain" description="Ketopantoate reductase C-terminal" evidence="6">
    <location>
        <begin position="187"/>
        <end position="309"/>
    </location>
</feature>
<comment type="similarity">
    <text evidence="1 4">Belongs to the ketopantoate reductase family.</text>
</comment>
<dbReference type="GO" id="GO:0015940">
    <property type="term" value="P:pantothenate biosynthetic process"/>
    <property type="evidence" value="ECO:0007669"/>
    <property type="project" value="UniProtKB-KW"/>
</dbReference>
<keyword evidence="2 4" id="KW-0521">NADP</keyword>
<dbReference type="GO" id="GO:0005737">
    <property type="term" value="C:cytoplasm"/>
    <property type="evidence" value="ECO:0007669"/>
    <property type="project" value="TreeGrafter"/>
</dbReference>
<dbReference type="SUPFAM" id="SSF51735">
    <property type="entry name" value="NAD(P)-binding Rossmann-fold domains"/>
    <property type="match status" value="1"/>
</dbReference>
<dbReference type="InterPro" id="IPR008927">
    <property type="entry name" value="6-PGluconate_DH-like_C_sf"/>
</dbReference>
<dbReference type="InterPro" id="IPR013332">
    <property type="entry name" value="KPR_N"/>
</dbReference>
<dbReference type="NCBIfam" id="TIGR00745">
    <property type="entry name" value="apbA_panE"/>
    <property type="match status" value="1"/>
</dbReference>
<evidence type="ECO:0000313" key="7">
    <source>
        <dbReference type="EMBL" id="HJF93644.1"/>
    </source>
</evidence>
<comment type="pathway">
    <text evidence="4">Cofactor biosynthesis; (R)-pantothenate biosynthesis; (R)-pantoate from 3-methyl-2-oxobutanoate: step 2/2.</text>
</comment>
<evidence type="ECO:0000256" key="1">
    <source>
        <dbReference type="ARBA" id="ARBA00007870"/>
    </source>
</evidence>
<keyword evidence="3 4" id="KW-0560">Oxidoreductase</keyword>
<dbReference type="PANTHER" id="PTHR21708">
    <property type="entry name" value="PROBABLE 2-DEHYDROPANTOATE 2-REDUCTASE"/>
    <property type="match status" value="1"/>
</dbReference>
<gene>
    <name evidence="7" type="ORF">K8V82_02505</name>
</gene>
<reference evidence="7" key="2">
    <citation type="submission" date="2021-09" db="EMBL/GenBank/DDBJ databases">
        <authorList>
            <person name="Gilroy R."/>
        </authorList>
    </citation>
    <scope>NUCLEOTIDE SEQUENCE</scope>
    <source>
        <strain evidence="7">ChiSjej5B23-16112</strain>
    </source>
</reference>
<dbReference type="PANTHER" id="PTHR21708:SF26">
    <property type="entry name" value="2-DEHYDROPANTOATE 2-REDUCTASE"/>
    <property type="match status" value="1"/>
</dbReference>
<dbReference type="InterPro" id="IPR013328">
    <property type="entry name" value="6PGD_dom2"/>
</dbReference>
<comment type="caution">
    <text evidence="7">The sequence shown here is derived from an EMBL/GenBank/DDBJ whole genome shotgun (WGS) entry which is preliminary data.</text>
</comment>
<dbReference type="Pfam" id="PF02558">
    <property type="entry name" value="ApbA"/>
    <property type="match status" value="1"/>
</dbReference>
<dbReference type="Proteomes" id="UP000769156">
    <property type="component" value="Unassembled WGS sequence"/>
</dbReference>
<dbReference type="EC" id="1.1.1.169" evidence="4"/>
<evidence type="ECO:0000313" key="8">
    <source>
        <dbReference type="Proteomes" id="UP000769156"/>
    </source>
</evidence>
<dbReference type="Gene3D" id="3.40.50.720">
    <property type="entry name" value="NAD(P)-binding Rossmann-like Domain"/>
    <property type="match status" value="1"/>
</dbReference>
<evidence type="ECO:0000256" key="3">
    <source>
        <dbReference type="ARBA" id="ARBA00023002"/>
    </source>
</evidence>
<evidence type="ECO:0000256" key="2">
    <source>
        <dbReference type="ARBA" id="ARBA00022857"/>
    </source>
</evidence>
<dbReference type="InterPro" id="IPR003710">
    <property type="entry name" value="ApbA"/>
</dbReference>
<organism evidence="7 8">
    <name type="scientific">Lachnoclostridium phocaeense</name>
    <dbReference type="NCBI Taxonomy" id="1871021"/>
    <lineage>
        <taxon>Bacteria</taxon>
        <taxon>Bacillati</taxon>
        <taxon>Bacillota</taxon>
        <taxon>Clostridia</taxon>
        <taxon>Lachnospirales</taxon>
        <taxon>Lachnospiraceae</taxon>
    </lineage>
</organism>
<dbReference type="InterPro" id="IPR013752">
    <property type="entry name" value="KPA_reductase"/>
</dbReference>
<accession>A0A921I0G1</accession>
<dbReference type="GO" id="GO:0008677">
    <property type="term" value="F:2-dehydropantoate 2-reductase activity"/>
    <property type="evidence" value="ECO:0007669"/>
    <property type="project" value="UniProtKB-EC"/>
</dbReference>
<dbReference type="Pfam" id="PF08546">
    <property type="entry name" value="ApbA_C"/>
    <property type="match status" value="1"/>
</dbReference>
<evidence type="ECO:0000259" key="6">
    <source>
        <dbReference type="Pfam" id="PF08546"/>
    </source>
</evidence>
<dbReference type="Gene3D" id="1.10.1040.10">
    <property type="entry name" value="N-(1-d-carboxylethyl)-l-norvaline Dehydrogenase, domain 2"/>
    <property type="match status" value="1"/>
</dbReference>
<dbReference type="InterPro" id="IPR051402">
    <property type="entry name" value="KPR-Related"/>
</dbReference>
<dbReference type="FunFam" id="1.10.1040.10:FF:000017">
    <property type="entry name" value="2-dehydropantoate 2-reductase"/>
    <property type="match status" value="1"/>
</dbReference>
<comment type="function">
    <text evidence="4">Catalyzes the NADPH-dependent reduction of ketopantoate into pantoic acid.</text>
</comment>
<evidence type="ECO:0000259" key="5">
    <source>
        <dbReference type="Pfam" id="PF02558"/>
    </source>
</evidence>
<protein>
    <recommendedName>
        <fullName evidence="4">2-dehydropantoate 2-reductase</fullName>
        <ecNumber evidence="4">1.1.1.169</ecNumber>
    </recommendedName>
    <alternativeName>
        <fullName evidence="4">Ketopantoate reductase</fullName>
    </alternativeName>
</protein>